<reference evidence="14" key="1">
    <citation type="submission" date="2025-08" db="UniProtKB">
        <authorList>
            <consortium name="RefSeq"/>
        </authorList>
    </citation>
    <scope>IDENTIFICATION</scope>
    <source>
        <tissue evidence="14">Muscle</tissue>
    </source>
</reference>
<dbReference type="SMART" id="SM01244">
    <property type="entry name" value="IRS"/>
    <property type="match status" value="1"/>
</dbReference>
<accession>A0ABM1SH56</accession>
<dbReference type="PANTHER" id="PTHR10614">
    <property type="entry name" value="INSULIN RECEPTOR SUBSTRATE"/>
    <property type="match status" value="1"/>
</dbReference>
<feature type="compositionally biased region" description="Basic and acidic residues" evidence="10">
    <location>
        <begin position="1"/>
        <end position="12"/>
    </location>
</feature>
<dbReference type="PRINTS" id="PR00628">
    <property type="entry name" value="INSULINRSI"/>
</dbReference>
<evidence type="ECO:0000256" key="9">
    <source>
        <dbReference type="ARBA" id="ARBA00046145"/>
    </source>
</evidence>
<name>A0ABM1SH56_LIMPO</name>
<dbReference type="Gene3D" id="2.30.29.30">
    <property type="entry name" value="Pleckstrin-homology domain (PH domain)/Phosphotyrosine-binding domain (PTB)"/>
    <property type="match status" value="2"/>
</dbReference>
<dbReference type="PROSITE" id="PS50003">
    <property type="entry name" value="PH_DOMAIN"/>
    <property type="match status" value="1"/>
</dbReference>
<dbReference type="PANTHER" id="PTHR10614:SF13">
    <property type="entry name" value="INSULIN RECEPTOR SUBSTRATE 1"/>
    <property type="match status" value="1"/>
</dbReference>
<evidence type="ECO:0000256" key="10">
    <source>
        <dbReference type="SAM" id="MobiDB-lite"/>
    </source>
</evidence>
<feature type="region of interest" description="Disordered" evidence="10">
    <location>
        <begin position="1"/>
        <end position="21"/>
    </location>
</feature>
<dbReference type="InterPro" id="IPR039011">
    <property type="entry name" value="IRS"/>
</dbReference>
<feature type="compositionally biased region" description="Polar residues" evidence="10">
    <location>
        <begin position="262"/>
        <end position="272"/>
    </location>
</feature>
<dbReference type="CDD" id="cd01204">
    <property type="entry name" value="PTB_IRS"/>
    <property type="match status" value="1"/>
</dbReference>
<keyword evidence="13" id="KW-1185">Reference proteome</keyword>
<dbReference type="RefSeq" id="XP_022242961.1">
    <property type="nucleotide sequence ID" value="XM_022387253.1"/>
</dbReference>
<organism evidence="13 14">
    <name type="scientific">Limulus polyphemus</name>
    <name type="common">Atlantic horseshoe crab</name>
    <dbReference type="NCBI Taxonomy" id="6850"/>
    <lineage>
        <taxon>Eukaryota</taxon>
        <taxon>Metazoa</taxon>
        <taxon>Ecdysozoa</taxon>
        <taxon>Arthropoda</taxon>
        <taxon>Chelicerata</taxon>
        <taxon>Merostomata</taxon>
        <taxon>Xiphosura</taxon>
        <taxon>Limulidae</taxon>
        <taxon>Limulus</taxon>
    </lineage>
</organism>
<feature type="domain" description="PH" evidence="11">
    <location>
        <begin position="29"/>
        <end position="130"/>
    </location>
</feature>
<evidence type="ECO:0000256" key="8">
    <source>
        <dbReference type="ARBA" id="ARBA00033282"/>
    </source>
</evidence>
<gene>
    <name evidence="14" type="primary">LOC106460503</name>
</gene>
<keyword evidence="6" id="KW-0221">Differentiation</keyword>
<evidence type="ECO:0000256" key="6">
    <source>
        <dbReference type="ARBA" id="ARBA00022782"/>
    </source>
</evidence>
<dbReference type="InterPro" id="IPR002404">
    <property type="entry name" value="IRS_PTB"/>
</dbReference>
<evidence type="ECO:0000256" key="2">
    <source>
        <dbReference type="ARBA" id="ARBA00015710"/>
    </source>
</evidence>
<keyword evidence="5" id="KW-0677">Repeat</keyword>
<dbReference type="Pfam" id="PF00169">
    <property type="entry name" value="PH"/>
    <property type="match status" value="1"/>
</dbReference>
<evidence type="ECO:0000313" key="13">
    <source>
        <dbReference type="Proteomes" id="UP000694941"/>
    </source>
</evidence>
<sequence>MSQKQKESKKDGTTPAAGENQDRSGLYVDVKKTGYLKKLKTMKKKFFVLKSQSACSPAKLEYYDTEKKWRAGALPKRNIVLKTCFNINRKFDARHKFVIALYTKDDCLGLVANSQVELEEWLTALLELQHYGSNTPGDSKPKPYFEHIYQVIVKPNTLKCSKNITGQHWLCLTTTSLNLVRMNSHSDQNETVEFPLMSIRRCGHTDSFFFMEVGRSAITGAGELWMQAEDKVVAQNMHETILGAMKLSKTKDELGPIARPRSASTSENSKPISSRRHGGALPYQTQSMSLERTPVISTIRERCDSMPARARTTSENYHDFFSSSPQSGGWHSSPSCANHRGENLRLQSAYARAKSSSPPDSANISLTGAYSTDSVGSEFSTDEYEGSPSDFHFGRYIHSAGELGLHTEPPITEEMPDDYLLMEPGQEDLMPPEYLEMGTSTSQRSSLANMSLNLSFSSSVHSIGSNPISPLASGTYLDMTSPSTASIPASSEYIPMSPGKYLPLEQLLAAAGSSHCSSIDSEQPTIDSSTADISGGYLLMAPKKETYPKNLTYTSPGVAEEGYLKMGSMSSSLPKPSSQSEGYIEMASPKKNTQSLQDVTFQTIPTFTEQSGFHLDKVRSYFSPSEHDLDGYIKPVRAYSIGSRPQKSHLGSHLDQCRVRAFSVGSQVTRVASKIQGTAESELGTLRSVDEIVSKKFSSAPLLPSIPWQARSSANKGGYSEDLMEMDYNPAPKVEVTTDQEQTEPIKKYSIGSSRQRSNSRSSSGASPMSSLAELAEKPEHKDSKLCEEVSRKGNTLHVVSQRRNSLDSSEVKQVFCEDGNGYVCMSYGDSDNGSYAEVAAENRTSDYLKMTRSDVTDKL</sequence>
<evidence type="ECO:0000256" key="4">
    <source>
        <dbReference type="ARBA" id="ARBA00022604"/>
    </source>
</evidence>
<dbReference type="SUPFAM" id="SSF50729">
    <property type="entry name" value="PH domain-like"/>
    <property type="match status" value="2"/>
</dbReference>
<feature type="compositionally biased region" description="Low complexity" evidence="10">
    <location>
        <begin position="750"/>
        <end position="771"/>
    </location>
</feature>
<feature type="region of interest" description="Disordered" evidence="10">
    <location>
        <begin position="735"/>
        <end position="790"/>
    </location>
</feature>
<comment type="function">
    <text evidence="9">Activates phosphatidylinositol 3-kinase when bound to the regulatory p85 subunit. May mediate the control of various cellular processes by insulin-like peptides. When phosphorylated by the insulin receptor binds specifically to various cellular proteins containing SH2 domains. Involved in control of cell proliferation, cell size, and body and organ growth throughout development. Also has a role in a signaling pathway controlling the physiological response required to endure periods of low nutrient conditions. Insulin/insulin-like growth factor (IGF) signaling pathway has a role in regulating aging and is necessary in the ovary for vitellogenic maturation.</text>
</comment>
<dbReference type="Pfam" id="PF02174">
    <property type="entry name" value="IRS"/>
    <property type="match status" value="1"/>
</dbReference>
<evidence type="ECO:0000259" key="11">
    <source>
        <dbReference type="PROSITE" id="PS50003"/>
    </source>
</evidence>
<evidence type="ECO:0000256" key="5">
    <source>
        <dbReference type="ARBA" id="ARBA00022737"/>
    </source>
</evidence>
<keyword evidence="4" id="KW-0341">Growth regulation</keyword>
<keyword evidence="7" id="KW-0896">Oogenesis</keyword>
<dbReference type="SMART" id="SM00310">
    <property type="entry name" value="PTBI"/>
    <property type="match status" value="1"/>
</dbReference>
<evidence type="ECO:0000256" key="1">
    <source>
        <dbReference type="ARBA" id="ARBA00011440"/>
    </source>
</evidence>
<dbReference type="CDD" id="cd01257">
    <property type="entry name" value="PH_IRS"/>
    <property type="match status" value="1"/>
</dbReference>
<evidence type="ECO:0000256" key="7">
    <source>
        <dbReference type="ARBA" id="ARBA00022943"/>
    </source>
</evidence>
<proteinExistence type="predicted"/>
<protein>
    <recommendedName>
        <fullName evidence="2">Insulin receptor substrate 1</fullName>
    </recommendedName>
    <alternativeName>
        <fullName evidence="8">Protein chico</fullName>
    </alternativeName>
</protein>
<dbReference type="PROSITE" id="PS51064">
    <property type="entry name" value="IRS_PTB"/>
    <property type="match status" value="1"/>
</dbReference>
<dbReference type="SMART" id="SM00233">
    <property type="entry name" value="PH"/>
    <property type="match status" value="1"/>
</dbReference>
<dbReference type="GeneID" id="106460503"/>
<evidence type="ECO:0000259" key="12">
    <source>
        <dbReference type="PROSITE" id="PS51064"/>
    </source>
</evidence>
<dbReference type="InterPro" id="IPR001849">
    <property type="entry name" value="PH_domain"/>
</dbReference>
<feature type="region of interest" description="Disordered" evidence="10">
    <location>
        <begin position="252"/>
        <end position="287"/>
    </location>
</feature>
<comment type="subunit">
    <text evidence="1">Bindings to phosphatidylinositol 3-kinase and SHP2.</text>
</comment>
<evidence type="ECO:0000313" key="14">
    <source>
        <dbReference type="RefSeq" id="XP_022242961.1"/>
    </source>
</evidence>
<evidence type="ECO:0000256" key="3">
    <source>
        <dbReference type="ARBA" id="ARBA00022553"/>
    </source>
</evidence>
<keyword evidence="3" id="KW-0597">Phosphoprotein</keyword>
<feature type="compositionally biased region" description="Basic and acidic residues" evidence="10">
    <location>
        <begin position="775"/>
        <end position="790"/>
    </location>
</feature>
<dbReference type="InterPro" id="IPR011993">
    <property type="entry name" value="PH-like_dom_sf"/>
</dbReference>
<dbReference type="Proteomes" id="UP000694941">
    <property type="component" value="Unplaced"/>
</dbReference>
<feature type="domain" description="IRS-type PTB" evidence="12">
    <location>
        <begin position="145"/>
        <end position="252"/>
    </location>
</feature>